<feature type="transmembrane region" description="Helical" evidence="5">
    <location>
        <begin position="12"/>
        <end position="31"/>
    </location>
</feature>
<dbReference type="PANTHER" id="PTHR33841:SF1">
    <property type="entry name" value="DNA METHYLTRANSFERASE A"/>
    <property type="match status" value="1"/>
</dbReference>
<dbReference type="InterPro" id="IPR025931">
    <property type="entry name" value="TaqI_C"/>
</dbReference>
<name>F5J2I3_9BACT</name>
<accession>F5J2I3</accession>
<dbReference type="AlphaFoldDB" id="F5J2I3"/>
<comment type="catalytic activity">
    <reaction evidence="4">
        <text>a 2'-deoxyadenosine in DNA + S-adenosyl-L-methionine = an N(6)-methyl-2'-deoxyadenosine in DNA + S-adenosyl-L-homocysteine + H(+)</text>
        <dbReference type="Rhea" id="RHEA:15197"/>
        <dbReference type="Rhea" id="RHEA-COMP:12418"/>
        <dbReference type="Rhea" id="RHEA-COMP:12419"/>
        <dbReference type="ChEBI" id="CHEBI:15378"/>
        <dbReference type="ChEBI" id="CHEBI:57856"/>
        <dbReference type="ChEBI" id="CHEBI:59789"/>
        <dbReference type="ChEBI" id="CHEBI:90615"/>
        <dbReference type="ChEBI" id="CHEBI:90616"/>
        <dbReference type="EC" id="2.1.1.72"/>
    </reaction>
</comment>
<dbReference type="PANTHER" id="PTHR33841">
    <property type="entry name" value="DNA METHYLTRANSFERASE YEEA-RELATED"/>
    <property type="match status" value="1"/>
</dbReference>
<dbReference type="STRING" id="742766.HMPREF9455_03550"/>
<proteinExistence type="predicted"/>
<keyword evidence="8" id="KW-1185">Reference proteome</keyword>
<evidence type="ECO:0000256" key="5">
    <source>
        <dbReference type="SAM" id="Phobius"/>
    </source>
</evidence>
<sequence>MFKLNIYKIKNSKNSIFLLYYIIILFSSVFIRQNSVNCEFKSNDSWIILSPVEQSIKMKVEAIGVPLKDWRDIQINYGVKTGFNEAFVIDGQKREELIKEDPKSAEIIRPILRGRDIKRYGYEFANLWLINTHNGVKEKNIKAIDVEDYPAVKKHLDKFYPELEKRQDKGYTPYNLRNCAYIEDFYKQKIIWGEISDKSKFALDNEAFFPEATSFLMVGDKLKYILAMLNSRLGEWVFNQIGTTTGVGTNRWKKYTLEKLSVKMPTELEQIHVEQMIDNIIETHSIDEIEKLDKYICQLYKLSQEEVEFIENL</sequence>
<evidence type="ECO:0000313" key="8">
    <source>
        <dbReference type="Proteomes" id="UP000004913"/>
    </source>
</evidence>
<dbReference type="InterPro" id="IPR050953">
    <property type="entry name" value="N4_N6_ade-DNA_methylase"/>
</dbReference>
<keyword evidence="5" id="KW-0812">Transmembrane</keyword>
<evidence type="ECO:0000313" key="7">
    <source>
        <dbReference type="EMBL" id="EGK00143.1"/>
    </source>
</evidence>
<keyword evidence="2" id="KW-0489">Methyltransferase</keyword>
<keyword evidence="5" id="KW-0472">Membrane</keyword>
<evidence type="ECO:0000256" key="4">
    <source>
        <dbReference type="ARBA" id="ARBA00047942"/>
    </source>
</evidence>
<reference evidence="7 8" key="1">
    <citation type="submission" date="2011-04" db="EMBL/GenBank/DDBJ databases">
        <title>The Genome Sequence of Dysgonomonas gadei ATCC BAA-286.</title>
        <authorList>
            <consortium name="The Broad Institute Genome Sequencing Platform"/>
            <person name="Earl A."/>
            <person name="Ward D."/>
            <person name="Feldgarden M."/>
            <person name="Gevers D."/>
            <person name="Pudlo N."/>
            <person name="Martens E."/>
            <person name="Allen-Vercoe E."/>
            <person name="Young S.K."/>
            <person name="Zeng Q."/>
            <person name="Gargeya S."/>
            <person name="Fitzgerald M."/>
            <person name="Haas B."/>
            <person name="Abouelleil A."/>
            <person name="Alvarado L."/>
            <person name="Arachchi H.M."/>
            <person name="Berlin A."/>
            <person name="Brown A."/>
            <person name="Chapman S.B."/>
            <person name="Chen Z."/>
            <person name="Dunbar C."/>
            <person name="Freedman E."/>
            <person name="Gearin G."/>
            <person name="Gellesch M."/>
            <person name="Goldberg J."/>
            <person name="Griggs A."/>
            <person name="Gujja S."/>
            <person name="Heiman D."/>
            <person name="Howarth C."/>
            <person name="Larson L."/>
            <person name="Lui A."/>
            <person name="MacDonald P.J.P."/>
            <person name="Mehta T."/>
            <person name="Montmayeur A."/>
            <person name="Murphy C."/>
            <person name="Neiman D."/>
            <person name="Pearson M."/>
            <person name="Priest M."/>
            <person name="Roberts A."/>
            <person name="Saif S."/>
            <person name="Shea T."/>
            <person name="Shenoy N."/>
            <person name="Sisk P."/>
            <person name="Stolte C."/>
            <person name="Sykes S."/>
            <person name="Yandava C."/>
            <person name="Wortman J."/>
            <person name="Nusbaum C."/>
            <person name="Birren B."/>
        </authorList>
    </citation>
    <scope>NUCLEOTIDE SEQUENCE [LARGE SCALE GENOMIC DNA]</scope>
    <source>
        <strain evidence="7 8">ATCC BAA-286</strain>
    </source>
</reference>
<evidence type="ECO:0000256" key="2">
    <source>
        <dbReference type="ARBA" id="ARBA00022603"/>
    </source>
</evidence>
<dbReference type="GO" id="GO:0009007">
    <property type="term" value="F:site-specific DNA-methyltransferase (adenine-specific) activity"/>
    <property type="evidence" value="ECO:0007669"/>
    <property type="project" value="UniProtKB-EC"/>
</dbReference>
<evidence type="ECO:0000256" key="3">
    <source>
        <dbReference type="ARBA" id="ARBA00022679"/>
    </source>
</evidence>
<dbReference type="Pfam" id="PF12950">
    <property type="entry name" value="TaqI_C"/>
    <property type="match status" value="1"/>
</dbReference>
<dbReference type="Proteomes" id="UP000004913">
    <property type="component" value="Unassembled WGS sequence"/>
</dbReference>
<dbReference type="EMBL" id="ADLV01000041">
    <property type="protein sequence ID" value="EGK00143.1"/>
    <property type="molecule type" value="Genomic_DNA"/>
</dbReference>
<dbReference type="GO" id="GO:0032259">
    <property type="term" value="P:methylation"/>
    <property type="evidence" value="ECO:0007669"/>
    <property type="project" value="UniProtKB-KW"/>
</dbReference>
<gene>
    <name evidence="7" type="ORF">HMPREF9455_03550</name>
</gene>
<evidence type="ECO:0000256" key="1">
    <source>
        <dbReference type="ARBA" id="ARBA00011900"/>
    </source>
</evidence>
<dbReference type="EC" id="2.1.1.72" evidence="1"/>
<evidence type="ECO:0000259" key="6">
    <source>
        <dbReference type="Pfam" id="PF12950"/>
    </source>
</evidence>
<feature type="domain" description="TaqI-like C-terminal specificity" evidence="6">
    <location>
        <begin position="110"/>
        <end position="260"/>
    </location>
</feature>
<protein>
    <recommendedName>
        <fullName evidence="1">site-specific DNA-methyltransferase (adenine-specific)</fullName>
        <ecNumber evidence="1">2.1.1.72</ecNumber>
    </recommendedName>
</protein>
<dbReference type="eggNOG" id="COG0827">
    <property type="taxonomic scope" value="Bacteria"/>
</dbReference>
<organism evidence="7 8">
    <name type="scientific">Dysgonomonas gadei ATCC BAA-286</name>
    <dbReference type="NCBI Taxonomy" id="742766"/>
    <lineage>
        <taxon>Bacteria</taxon>
        <taxon>Pseudomonadati</taxon>
        <taxon>Bacteroidota</taxon>
        <taxon>Bacteroidia</taxon>
        <taxon>Bacteroidales</taxon>
        <taxon>Dysgonomonadaceae</taxon>
        <taxon>Dysgonomonas</taxon>
    </lineage>
</organism>
<comment type="caution">
    <text evidence="7">The sequence shown here is derived from an EMBL/GenBank/DDBJ whole genome shotgun (WGS) entry which is preliminary data.</text>
</comment>
<dbReference type="HOGENOM" id="CLU_025115_0_0_10"/>
<keyword evidence="3" id="KW-0808">Transferase</keyword>
<keyword evidence="5" id="KW-1133">Transmembrane helix</keyword>